<organism evidence="2 3">
    <name type="scientific">Candidatus Burkholderia pumila</name>
    <dbReference type="NCBI Taxonomy" id="1090375"/>
    <lineage>
        <taxon>Bacteria</taxon>
        <taxon>Pseudomonadati</taxon>
        <taxon>Pseudomonadota</taxon>
        <taxon>Betaproteobacteria</taxon>
        <taxon>Burkholderiales</taxon>
        <taxon>Burkholderiaceae</taxon>
        <taxon>Burkholderia</taxon>
    </lineage>
</organism>
<keyword evidence="3" id="KW-1185">Reference proteome</keyword>
<gene>
    <name evidence="2" type="ORF">BPMI_03994c</name>
</gene>
<proteinExistence type="predicted"/>
<keyword evidence="1" id="KW-1133">Transmembrane helix</keyword>
<dbReference type="EMBL" id="LELG01000022">
    <property type="protein sequence ID" value="KMQ80975.1"/>
    <property type="molecule type" value="Genomic_DNA"/>
</dbReference>
<dbReference type="Proteomes" id="UP000242951">
    <property type="component" value="Unassembled WGS sequence"/>
</dbReference>
<evidence type="ECO:0000313" key="2">
    <source>
        <dbReference type="EMBL" id="KMQ80975.1"/>
    </source>
</evidence>
<feature type="transmembrane region" description="Helical" evidence="1">
    <location>
        <begin position="6"/>
        <end position="27"/>
    </location>
</feature>
<accession>A0ABR5HNT2</accession>
<keyword evidence="1" id="KW-0472">Membrane</keyword>
<name>A0ABR5HNT2_9BURK</name>
<keyword evidence="1" id="KW-0812">Transmembrane</keyword>
<comment type="caution">
    <text evidence="2">The sequence shown here is derived from an EMBL/GenBank/DDBJ whole genome shotgun (WGS) entry which is preliminary data.</text>
</comment>
<reference evidence="2 3" key="1">
    <citation type="submission" date="2015-06" db="EMBL/GenBank/DDBJ databases">
        <title>Comparative genomics of Burkholderia leaf nodule symbionts.</title>
        <authorList>
            <person name="Carlier A."/>
            <person name="Eberl L."/>
            <person name="Pinto-Carbo M."/>
        </authorList>
    </citation>
    <scope>NUCLEOTIDE SEQUENCE [LARGE SCALE GENOMIC DNA]</scope>
    <source>
        <strain evidence="2 3">UZHbot3</strain>
    </source>
</reference>
<evidence type="ECO:0000256" key="1">
    <source>
        <dbReference type="SAM" id="Phobius"/>
    </source>
</evidence>
<evidence type="ECO:0000313" key="3">
    <source>
        <dbReference type="Proteomes" id="UP000242951"/>
    </source>
</evidence>
<protein>
    <submittedName>
        <fullName evidence="2">Uncharacterized protein</fullName>
    </submittedName>
</protein>
<sequence>MSLNHYVTPIKLILVTLVLFFCIICALETPSHTNCRSGIAARLVDRLGLAQRGHIKTVEPTFAHDTTIVLLGGGTDKDDTEITPKKDSMVRIAATAMLYRQCCETGAPTAA</sequence>